<keyword evidence="2" id="KW-1185">Reference proteome</keyword>
<sequence>MIRTDVGTVADLHASATKLTGLTDFGPDDYTEALQVLLDSYREEAGLTELGSKMSRFFLRGALIARALSEAAWAANPEYSETPVTRPIFVTGLPRTGTTALHRLLAADPANQGLEMWLTDFPQPRPPQESWPDNPAYQQIDAGLRQHQVRNPEFMGLHYMSAADVEECWQLLRQSLVSRSYECLAYLPTYSRWLADQDWTPAYARHRRNLQLIGMNDARRWVLKNPSHLFCLDALLAVYPDAVVIQTHRDPATVIPSVCSLNEHATRGWSTVFTGETIGRTQLDLWSRGLTEFAASRARHPEATFLDVDFDDLRTDPLRVVERIYSHIGTDLTPEARTAITALDTESRTGARKPTHQYALADYGLTEEMVADRFRA</sequence>
<accession>A0ABV8VC91</accession>
<comment type="caution">
    <text evidence="1">The sequence shown here is derived from an EMBL/GenBank/DDBJ whole genome shotgun (WGS) entry which is preliminary data.</text>
</comment>
<evidence type="ECO:0000313" key="1">
    <source>
        <dbReference type="EMBL" id="MFC4373242.1"/>
    </source>
</evidence>
<dbReference type="EC" id="2.8.2.-" evidence="1"/>
<dbReference type="Pfam" id="PF13469">
    <property type="entry name" value="Sulfotransfer_3"/>
    <property type="match status" value="1"/>
</dbReference>
<dbReference type="EMBL" id="JBHSDL010000005">
    <property type="protein sequence ID" value="MFC4373242.1"/>
    <property type="molecule type" value="Genomic_DNA"/>
</dbReference>
<dbReference type="InterPro" id="IPR027417">
    <property type="entry name" value="P-loop_NTPase"/>
</dbReference>
<reference evidence="2" key="1">
    <citation type="journal article" date="2019" name="Int. J. Syst. Evol. Microbiol.">
        <title>The Global Catalogue of Microorganisms (GCM) 10K type strain sequencing project: providing services to taxonomists for standard genome sequencing and annotation.</title>
        <authorList>
            <consortium name="The Broad Institute Genomics Platform"/>
            <consortium name="The Broad Institute Genome Sequencing Center for Infectious Disease"/>
            <person name="Wu L."/>
            <person name="Ma J."/>
        </authorList>
    </citation>
    <scope>NUCLEOTIDE SEQUENCE [LARGE SCALE GENOMIC DNA]</scope>
    <source>
        <strain evidence="2">IBRC-M 10490</strain>
    </source>
</reference>
<dbReference type="PANTHER" id="PTHR36451">
    <property type="entry name" value="PAPS-DEPENDENT SULFOTRANSFERASE STF3"/>
    <property type="match status" value="1"/>
</dbReference>
<dbReference type="SUPFAM" id="SSF52540">
    <property type="entry name" value="P-loop containing nucleoside triphosphate hydrolases"/>
    <property type="match status" value="1"/>
</dbReference>
<dbReference type="PANTHER" id="PTHR36451:SF1">
    <property type="entry name" value="OMEGA-HYDROXY-BETA-DIHYDROMENAQUINONE-9 SULFOTRANSFERASE STF3"/>
    <property type="match status" value="1"/>
</dbReference>
<dbReference type="RefSeq" id="WP_378555817.1">
    <property type="nucleotide sequence ID" value="NZ_JBHSDL010000005.1"/>
</dbReference>
<organism evidence="1 2">
    <name type="scientific">Nocardia halotolerans</name>
    <dbReference type="NCBI Taxonomy" id="1755878"/>
    <lineage>
        <taxon>Bacteria</taxon>
        <taxon>Bacillati</taxon>
        <taxon>Actinomycetota</taxon>
        <taxon>Actinomycetes</taxon>
        <taxon>Mycobacteriales</taxon>
        <taxon>Nocardiaceae</taxon>
        <taxon>Nocardia</taxon>
    </lineage>
</organism>
<name>A0ABV8VC91_9NOCA</name>
<gene>
    <name evidence="1" type="ORF">ACFO5K_03925</name>
</gene>
<dbReference type="GO" id="GO:0016740">
    <property type="term" value="F:transferase activity"/>
    <property type="evidence" value="ECO:0007669"/>
    <property type="project" value="UniProtKB-KW"/>
</dbReference>
<dbReference type="Gene3D" id="3.40.50.300">
    <property type="entry name" value="P-loop containing nucleotide triphosphate hydrolases"/>
    <property type="match status" value="1"/>
</dbReference>
<evidence type="ECO:0000313" key="2">
    <source>
        <dbReference type="Proteomes" id="UP001595844"/>
    </source>
</evidence>
<dbReference type="Proteomes" id="UP001595844">
    <property type="component" value="Unassembled WGS sequence"/>
</dbReference>
<proteinExistence type="predicted"/>
<keyword evidence="1" id="KW-0808">Transferase</keyword>
<protein>
    <submittedName>
        <fullName evidence="1">Sulfotransferase family protein</fullName>
        <ecNumber evidence="1">2.8.2.-</ecNumber>
    </submittedName>
</protein>
<dbReference type="InterPro" id="IPR052736">
    <property type="entry name" value="Stf3_sulfotransferase"/>
</dbReference>